<dbReference type="PANTHER" id="PTHR43854:SF1">
    <property type="entry name" value="INDOLEPYRUVATE OXIDOREDUCTASE SUBUNIT IORB"/>
    <property type="match status" value="1"/>
</dbReference>
<dbReference type="Gene3D" id="3.40.920.10">
    <property type="entry name" value="Pyruvate-ferredoxin oxidoreductase, PFOR, domain III"/>
    <property type="match status" value="1"/>
</dbReference>
<feature type="domain" description="Pyruvate/ketoisovalerate oxidoreductase catalytic" evidence="2">
    <location>
        <begin position="34"/>
        <end position="209"/>
    </location>
</feature>
<dbReference type="Pfam" id="PF01558">
    <property type="entry name" value="POR"/>
    <property type="match status" value="1"/>
</dbReference>
<dbReference type="InterPro" id="IPR019752">
    <property type="entry name" value="Pyrv/ketoisovalerate_OxRed_cat"/>
</dbReference>
<gene>
    <name evidence="3" type="ORF">SDC9_37892</name>
</gene>
<accession>A0A644VKN4</accession>
<comment type="caution">
    <text evidence="3">The sequence shown here is derived from an EMBL/GenBank/DDBJ whole genome shotgun (WGS) entry which is preliminary data.</text>
</comment>
<sequence length="215" mass="23130">MRPLRPGLPEERRREEGGILMNTKTTNVLLVGVGGQGTILASKVLTEGLLSFGYDVKMSEIHGMAQRGGSVSTHVRYGEKVYSPVICRGEADVVVAFEKMEALRWLPYLSSGGRLIVNNHEIFPMPVILGQAEYPREIEKYLSASAPGTLVVEAAKTADELGNPRVMNMVLLGAVVKTLGLDGRDWGGTLRSCVPPGAVEINERAFAAGKTLLPG</sequence>
<dbReference type="AlphaFoldDB" id="A0A644VKN4"/>
<organism evidence="3">
    <name type="scientific">bioreactor metagenome</name>
    <dbReference type="NCBI Taxonomy" id="1076179"/>
    <lineage>
        <taxon>unclassified sequences</taxon>
        <taxon>metagenomes</taxon>
        <taxon>ecological metagenomes</taxon>
    </lineage>
</organism>
<dbReference type="GO" id="GO:0016903">
    <property type="term" value="F:oxidoreductase activity, acting on the aldehyde or oxo group of donors"/>
    <property type="evidence" value="ECO:0007669"/>
    <property type="project" value="InterPro"/>
</dbReference>
<dbReference type="EMBL" id="VSSQ01000340">
    <property type="protein sequence ID" value="MPL91815.1"/>
    <property type="molecule type" value="Genomic_DNA"/>
</dbReference>
<dbReference type="PANTHER" id="PTHR43854">
    <property type="entry name" value="INDOLEPYRUVATE OXIDOREDUCTASE SUBUNIT IORB"/>
    <property type="match status" value="1"/>
</dbReference>
<evidence type="ECO:0000313" key="3">
    <source>
        <dbReference type="EMBL" id="MPL91815.1"/>
    </source>
</evidence>
<dbReference type="InterPro" id="IPR052198">
    <property type="entry name" value="IorB_Oxidoreductase"/>
</dbReference>
<dbReference type="NCBIfam" id="NF005325">
    <property type="entry name" value="PRK06853.1-5"/>
    <property type="match status" value="1"/>
</dbReference>
<reference evidence="3" key="1">
    <citation type="submission" date="2019-08" db="EMBL/GenBank/DDBJ databases">
        <authorList>
            <person name="Kucharzyk K."/>
            <person name="Murdoch R.W."/>
            <person name="Higgins S."/>
            <person name="Loffler F."/>
        </authorList>
    </citation>
    <scope>NUCLEOTIDE SEQUENCE</scope>
</reference>
<evidence type="ECO:0000256" key="1">
    <source>
        <dbReference type="ARBA" id="ARBA00023002"/>
    </source>
</evidence>
<protein>
    <recommendedName>
        <fullName evidence="2">Pyruvate/ketoisovalerate oxidoreductase catalytic domain-containing protein</fullName>
    </recommendedName>
</protein>
<dbReference type="InterPro" id="IPR002869">
    <property type="entry name" value="Pyrv_flavodox_OxRed_cen"/>
</dbReference>
<keyword evidence="1" id="KW-0560">Oxidoreductase</keyword>
<evidence type="ECO:0000259" key="2">
    <source>
        <dbReference type="Pfam" id="PF01558"/>
    </source>
</evidence>
<dbReference type="SUPFAM" id="SSF53323">
    <property type="entry name" value="Pyruvate-ferredoxin oxidoreductase, PFOR, domain III"/>
    <property type="match status" value="1"/>
</dbReference>
<proteinExistence type="predicted"/>
<name>A0A644VKN4_9ZZZZ</name>